<dbReference type="NCBIfam" id="TIGR00092">
    <property type="entry name" value="redox-regulated ATPase YchF"/>
    <property type="match status" value="1"/>
</dbReference>
<dbReference type="InterPro" id="IPR012675">
    <property type="entry name" value="Beta-grasp_dom_sf"/>
</dbReference>
<dbReference type="InterPro" id="IPR004095">
    <property type="entry name" value="TGS"/>
</dbReference>
<feature type="domain" description="OBG-type G" evidence="7">
    <location>
        <begin position="4"/>
        <end position="285"/>
    </location>
</feature>
<dbReference type="HAMAP" id="MF_00944">
    <property type="entry name" value="YchF_OLA1_ATPase"/>
    <property type="match status" value="1"/>
</dbReference>
<protein>
    <recommendedName>
        <fullName evidence="6">Ribosome-binding ATPase YchF</fullName>
    </recommendedName>
</protein>
<dbReference type="PANTHER" id="PTHR23305">
    <property type="entry name" value="OBG GTPASE FAMILY"/>
    <property type="match status" value="1"/>
</dbReference>
<dbReference type="InterPro" id="IPR023192">
    <property type="entry name" value="TGS-like_dom_sf"/>
</dbReference>
<evidence type="ECO:0000256" key="4">
    <source>
        <dbReference type="ARBA" id="ARBA00022840"/>
    </source>
</evidence>
<keyword evidence="4 6" id="KW-0067">ATP-binding</keyword>
<evidence type="ECO:0000259" key="8">
    <source>
        <dbReference type="PROSITE" id="PS51880"/>
    </source>
</evidence>
<comment type="cofactor">
    <cofactor evidence="1">
        <name>Mg(2+)</name>
        <dbReference type="ChEBI" id="CHEBI:18420"/>
    </cofactor>
</comment>
<dbReference type="PANTHER" id="PTHR23305:SF18">
    <property type="entry name" value="OBG-TYPE G DOMAIN-CONTAINING PROTEIN"/>
    <property type="match status" value="1"/>
</dbReference>
<dbReference type="GO" id="GO:0005737">
    <property type="term" value="C:cytoplasm"/>
    <property type="evidence" value="ECO:0007669"/>
    <property type="project" value="TreeGrafter"/>
</dbReference>
<dbReference type="Proteomes" id="UP000590542">
    <property type="component" value="Unassembled WGS sequence"/>
</dbReference>
<evidence type="ECO:0000256" key="5">
    <source>
        <dbReference type="ARBA" id="ARBA00022842"/>
    </source>
</evidence>
<dbReference type="GO" id="GO:0005524">
    <property type="term" value="F:ATP binding"/>
    <property type="evidence" value="ECO:0007669"/>
    <property type="project" value="UniProtKB-UniRule"/>
</dbReference>
<dbReference type="SUPFAM" id="SSF52540">
    <property type="entry name" value="P-loop containing nucleoside triphosphate hydrolases"/>
    <property type="match status" value="1"/>
</dbReference>
<evidence type="ECO:0000256" key="1">
    <source>
        <dbReference type="ARBA" id="ARBA00001946"/>
    </source>
</evidence>
<dbReference type="Gene3D" id="3.40.50.300">
    <property type="entry name" value="P-loop containing nucleotide triphosphate hydrolases"/>
    <property type="match status" value="1"/>
</dbReference>
<dbReference type="InterPro" id="IPR031167">
    <property type="entry name" value="G_OBG"/>
</dbReference>
<accession>A0A7X9HSP7</accession>
<comment type="similarity">
    <text evidence="6">Belongs to the TRAFAC class OBG-HflX-like GTPase superfamily. OBG GTPase family. YchF/OLA1 subfamily.</text>
</comment>
<evidence type="ECO:0000313" key="10">
    <source>
        <dbReference type="Proteomes" id="UP000590542"/>
    </source>
</evidence>
<dbReference type="InterPro" id="IPR006073">
    <property type="entry name" value="GTP-bd"/>
</dbReference>
<keyword evidence="3 6" id="KW-0547">Nucleotide-binding</keyword>
<dbReference type="EMBL" id="JAAZNV010000012">
    <property type="protein sequence ID" value="NMB91893.1"/>
    <property type="molecule type" value="Genomic_DNA"/>
</dbReference>
<dbReference type="AlphaFoldDB" id="A0A7X9HSP7"/>
<evidence type="ECO:0000256" key="6">
    <source>
        <dbReference type="HAMAP-Rule" id="MF_00944"/>
    </source>
</evidence>
<evidence type="ECO:0000259" key="7">
    <source>
        <dbReference type="PROSITE" id="PS51710"/>
    </source>
</evidence>
<reference evidence="9 10" key="1">
    <citation type="journal article" date="2020" name="Biotechnol. Biofuels">
        <title>New insights from the biogas microbiome by comprehensive genome-resolved metagenomics of nearly 1600 species originating from multiple anaerobic digesters.</title>
        <authorList>
            <person name="Campanaro S."/>
            <person name="Treu L."/>
            <person name="Rodriguez-R L.M."/>
            <person name="Kovalovszki A."/>
            <person name="Ziels R.M."/>
            <person name="Maus I."/>
            <person name="Zhu X."/>
            <person name="Kougias P.G."/>
            <person name="Basile A."/>
            <person name="Luo G."/>
            <person name="Schluter A."/>
            <person name="Konstantinidis K.T."/>
            <person name="Angelidaki I."/>
        </authorList>
    </citation>
    <scope>NUCLEOTIDE SEQUENCE [LARGE SCALE GENOMIC DNA]</scope>
    <source>
        <strain evidence="9">AS27yjCOA_202</strain>
    </source>
</reference>
<evidence type="ECO:0000313" key="9">
    <source>
        <dbReference type="EMBL" id="NMB91893.1"/>
    </source>
</evidence>
<dbReference type="GO" id="GO:0043023">
    <property type="term" value="F:ribosomal large subunit binding"/>
    <property type="evidence" value="ECO:0007669"/>
    <property type="project" value="UniProtKB-UniRule"/>
</dbReference>
<dbReference type="CDD" id="cd01900">
    <property type="entry name" value="YchF"/>
    <property type="match status" value="1"/>
</dbReference>
<dbReference type="PRINTS" id="PR00326">
    <property type="entry name" value="GTP1OBG"/>
</dbReference>
<evidence type="ECO:0000256" key="3">
    <source>
        <dbReference type="ARBA" id="ARBA00022741"/>
    </source>
</evidence>
<sequence>MSSLSVGIVGLPNVGKSTLFNALLKRQAALVANYPFATIEPNVGVVDVPDERLDLLCQYVRNDYPRTDKQIPEKIVPSIIKFFDIAGLVKGASQGEGLGNEFLGHIRNVSAVAHVVRDFPDNNVIRSGSTNPLSDVDVVNMELILSDLQLMDKLMVRIEKDVRVEKSKEITKKLEVAKKIKENLEKGILALDINLDDEEKELVKELNLITLKPMIYILNVCEEELKQKLAQKIVIRGSGAIVICAKTEADLSDFNEKEREDYLSSLGVKETGLDKLIKRCYELLGLECYLTMGPKEVHSWTIKKGSRAPQAAGEIHTDFERGFISAEVINFETLKPFESLRKAKDAGLVRLEGKSYIVKDGDIIEFNFSV</sequence>
<comment type="caution">
    <text evidence="9">The sequence shown here is derived from an EMBL/GenBank/DDBJ whole genome shotgun (WGS) entry which is preliminary data.</text>
</comment>
<dbReference type="GO" id="GO:0005525">
    <property type="term" value="F:GTP binding"/>
    <property type="evidence" value="ECO:0007669"/>
    <property type="project" value="InterPro"/>
</dbReference>
<gene>
    <name evidence="6 9" type="primary">ychF</name>
    <name evidence="9" type="ORF">GYA37_03555</name>
</gene>
<dbReference type="CDD" id="cd04867">
    <property type="entry name" value="TGS_YchF_OLA1"/>
    <property type="match status" value="1"/>
</dbReference>
<dbReference type="GO" id="GO:0046872">
    <property type="term" value="F:metal ion binding"/>
    <property type="evidence" value="ECO:0007669"/>
    <property type="project" value="UniProtKB-KW"/>
</dbReference>
<dbReference type="InterPro" id="IPR012676">
    <property type="entry name" value="TGS-like"/>
</dbReference>
<dbReference type="PIRSF" id="PIRSF006641">
    <property type="entry name" value="CHP00092"/>
    <property type="match status" value="1"/>
</dbReference>
<dbReference type="SUPFAM" id="SSF81271">
    <property type="entry name" value="TGS-like"/>
    <property type="match status" value="1"/>
</dbReference>
<proteinExistence type="inferred from homology"/>
<dbReference type="PROSITE" id="PS51710">
    <property type="entry name" value="G_OBG"/>
    <property type="match status" value="1"/>
</dbReference>
<dbReference type="FunFam" id="3.10.20.30:FF:000001">
    <property type="entry name" value="Ribosome-binding ATPase YchF"/>
    <property type="match status" value="1"/>
</dbReference>
<dbReference type="InterPro" id="IPR013029">
    <property type="entry name" value="YchF_C"/>
</dbReference>
<dbReference type="InterPro" id="IPR004396">
    <property type="entry name" value="ATPase_YchF/OLA1"/>
</dbReference>
<dbReference type="InterPro" id="IPR027417">
    <property type="entry name" value="P-loop_NTPase"/>
</dbReference>
<dbReference type="Pfam" id="PF01926">
    <property type="entry name" value="MMR_HSR1"/>
    <property type="match status" value="1"/>
</dbReference>
<dbReference type="PROSITE" id="PS51880">
    <property type="entry name" value="TGS"/>
    <property type="match status" value="1"/>
</dbReference>
<dbReference type="GO" id="GO:0016887">
    <property type="term" value="F:ATP hydrolysis activity"/>
    <property type="evidence" value="ECO:0007669"/>
    <property type="project" value="UniProtKB-UniRule"/>
</dbReference>
<evidence type="ECO:0000256" key="2">
    <source>
        <dbReference type="ARBA" id="ARBA00022723"/>
    </source>
</evidence>
<dbReference type="Pfam" id="PF06071">
    <property type="entry name" value="YchF-GTPase_C"/>
    <property type="match status" value="1"/>
</dbReference>
<dbReference type="Gene3D" id="3.10.20.30">
    <property type="match status" value="1"/>
</dbReference>
<organism evidence="9 10">
    <name type="scientific">candidate division WWE3 bacterium</name>
    <dbReference type="NCBI Taxonomy" id="2053526"/>
    <lineage>
        <taxon>Bacteria</taxon>
        <taxon>Katanobacteria</taxon>
    </lineage>
</organism>
<dbReference type="Gene3D" id="1.10.150.300">
    <property type="entry name" value="TGS-like domain"/>
    <property type="match status" value="1"/>
</dbReference>
<feature type="domain" description="TGS" evidence="8">
    <location>
        <begin position="284"/>
        <end position="368"/>
    </location>
</feature>
<dbReference type="InterPro" id="IPR041706">
    <property type="entry name" value="YchF_N"/>
</dbReference>
<feature type="binding site" evidence="6">
    <location>
        <begin position="13"/>
        <end position="18"/>
    </location>
    <ligand>
        <name>ATP</name>
        <dbReference type="ChEBI" id="CHEBI:30616"/>
    </ligand>
</feature>
<comment type="function">
    <text evidence="6">ATPase that binds to both the 70S ribosome and the 50S ribosomal subunit in a nucleotide-independent manner.</text>
</comment>
<name>A0A7X9HSP7_UNCKA</name>
<keyword evidence="2" id="KW-0479">Metal-binding</keyword>
<keyword evidence="5" id="KW-0460">Magnesium</keyword>